<dbReference type="InterPro" id="IPR038731">
    <property type="entry name" value="RgtA/B/C-like"/>
</dbReference>
<dbReference type="AlphaFoldDB" id="A0A0W0Z9P3"/>
<keyword evidence="4" id="KW-0808">Transferase</keyword>
<evidence type="ECO:0000256" key="1">
    <source>
        <dbReference type="ARBA" id="ARBA00004651"/>
    </source>
</evidence>
<sequence length="480" mass="55356">MPTGTMNTKSWFTRTATKLTTPGILLALVSVTMMLIRLFARNPVLTLDEAEQMVLARHLQFGYPGQPPLYSWLQYVLFQLFGYHLFSLALLKYLLLYGCLYFYHQINRLYCRNERMAWCATVAWALIPAIALDLMKDNTHSILALLAACMTWVWLNKPSTLPKPLWDLILGFLFAIGVLAKFNYLLFLLIVTISLFTQPDKNLKRAGTGILIGLTVTLILTSPYLWWLFEHVTLGLQHAYKLVPREKQQWQGLLELLKSVVYFAAPGLLVMRLFFPVRFQLSTPNPGNILLGNYLKLSVPVLSIVTVFFTFRDFETRWLIPILFLYPTFYFSQTRQRKDERKIAMRFIGLCLVIQLIYCIVLIHRDHTYRQINRQMTIAGLIKGVDKTCPSPAYLISDTYWLVGNLFLQYPDTTIILTTATPSDVHVQKGTKLLLWESRDTPDWVNRYVKKEGANTTVMSVYNPETTKVLAHYLCIPQAL</sequence>
<reference evidence="10 11" key="1">
    <citation type="submission" date="2015-11" db="EMBL/GenBank/DDBJ databases">
        <title>Genomic analysis of 38 Legionella species identifies large and diverse effector repertoires.</title>
        <authorList>
            <person name="Burstein D."/>
            <person name="Amaro F."/>
            <person name="Zusman T."/>
            <person name="Lifshitz Z."/>
            <person name="Cohen O."/>
            <person name="Gilbert J.A."/>
            <person name="Pupko T."/>
            <person name="Shuman H.A."/>
            <person name="Segal G."/>
        </authorList>
    </citation>
    <scope>NUCLEOTIDE SEQUENCE [LARGE SCALE GENOMIC DNA]</scope>
    <source>
        <strain evidence="10 11">Mt.St.Helens-9</strain>
    </source>
</reference>
<feature type="transmembrane region" description="Helical" evidence="8">
    <location>
        <begin position="81"/>
        <end position="103"/>
    </location>
</feature>
<dbReference type="Pfam" id="PF13231">
    <property type="entry name" value="PMT_2"/>
    <property type="match status" value="1"/>
</dbReference>
<feature type="domain" description="Glycosyltransferase RgtA/B/C/D-like" evidence="9">
    <location>
        <begin position="66"/>
        <end position="227"/>
    </location>
</feature>
<keyword evidence="7 8" id="KW-0472">Membrane</keyword>
<dbReference type="InterPro" id="IPR050297">
    <property type="entry name" value="LipidA_mod_glycosyltrf_83"/>
</dbReference>
<evidence type="ECO:0000313" key="10">
    <source>
        <dbReference type="EMBL" id="KTD65809.1"/>
    </source>
</evidence>
<dbReference type="PANTHER" id="PTHR33908">
    <property type="entry name" value="MANNOSYLTRANSFERASE YKCB-RELATED"/>
    <property type="match status" value="1"/>
</dbReference>
<feature type="transmembrane region" description="Helical" evidence="8">
    <location>
        <begin position="208"/>
        <end position="229"/>
    </location>
</feature>
<dbReference type="PANTHER" id="PTHR33908:SF11">
    <property type="entry name" value="MEMBRANE PROTEIN"/>
    <property type="match status" value="1"/>
</dbReference>
<dbReference type="GO" id="GO:0016763">
    <property type="term" value="F:pentosyltransferase activity"/>
    <property type="evidence" value="ECO:0007669"/>
    <property type="project" value="TreeGrafter"/>
</dbReference>
<keyword evidence="3" id="KW-0328">Glycosyltransferase</keyword>
<evidence type="ECO:0000256" key="8">
    <source>
        <dbReference type="SAM" id="Phobius"/>
    </source>
</evidence>
<keyword evidence="5 8" id="KW-0812">Transmembrane</keyword>
<dbReference type="PATRIC" id="fig|452.5.peg.575"/>
<evidence type="ECO:0000256" key="5">
    <source>
        <dbReference type="ARBA" id="ARBA00022692"/>
    </source>
</evidence>
<feature type="transmembrane region" description="Helical" evidence="8">
    <location>
        <begin position="168"/>
        <end position="196"/>
    </location>
</feature>
<dbReference type="STRING" id="452.Lspi_0521"/>
<keyword evidence="11" id="KW-1185">Reference proteome</keyword>
<evidence type="ECO:0000256" key="3">
    <source>
        <dbReference type="ARBA" id="ARBA00022676"/>
    </source>
</evidence>
<feature type="transmembrane region" description="Helical" evidence="8">
    <location>
        <begin position="138"/>
        <end position="156"/>
    </location>
</feature>
<feature type="transmembrane region" description="Helical" evidence="8">
    <location>
        <begin position="115"/>
        <end position="132"/>
    </location>
</feature>
<feature type="transmembrane region" description="Helical" evidence="8">
    <location>
        <begin position="21"/>
        <end position="40"/>
    </location>
</feature>
<feature type="transmembrane region" description="Helical" evidence="8">
    <location>
        <begin position="294"/>
        <end position="311"/>
    </location>
</feature>
<evidence type="ECO:0000256" key="4">
    <source>
        <dbReference type="ARBA" id="ARBA00022679"/>
    </source>
</evidence>
<dbReference type="EMBL" id="LNYX01000005">
    <property type="protein sequence ID" value="KTD65809.1"/>
    <property type="molecule type" value="Genomic_DNA"/>
</dbReference>
<protein>
    <recommendedName>
        <fullName evidence="9">Glycosyltransferase RgtA/B/C/D-like domain-containing protein</fullName>
    </recommendedName>
</protein>
<dbReference type="GO" id="GO:0009103">
    <property type="term" value="P:lipopolysaccharide biosynthetic process"/>
    <property type="evidence" value="ECO:0007669"/>
    <property type="project" value="UniProtKB-ARBA"/>
</dbReference>
<dbReference type="Proteomes" id="UP000054877">
    <property type="component" value="Unassembled WGS sequence"/>
</dbReference>
<keyword evidence="6 8" id="KW-1133">Transmembrane helix</keyword>
<comment type="subcellular location">
    <subcellularLocation>
        <location evidence="1">Cell membrane</location>
        <topology evidence="1">Multi-pass membrane protein</topology>
    </subcellularLocation>
</comment>
<organism evidence="10 11">
    <name type="scientific">Legionella spiritensis</name>
    <dbReference type="NCBI Taxonomy" id="452"/>
    <lineage>
        <taxon>Bacteria</taxon>
        <taxon>Pseudomonadati</taxon>
        <taxon>Pseudomonadota</taxon>
        <taxon>Gammaproteobacteria</taxon>
        <taxon>Legionellales</taxon>
        <taxon>Legionellaceae</taxon>
        <taxon>Legionella</taxon>
    </lineage>
</organism>
<dbReference type="GO" id="GO:0005886">
    <property type="term" value="C:plasma membrane"/>
    <property type="evidence" value="ECO:0007669"/>
    <property type="project" value="UniProtKB-SubCell"/>
</dbReference>
<accession>A0A0W0Z9P3</accession>
<feature type="transmembrane region" description="Helical" evidence="8">
    <location>
        <begin position="250"/>
        <end position="274"/>
    </location>
</feature>
<feature type="transmembrane region" description="Helical" evidence="8">
    <location>
        <begin position="343"/>
        <end position="363"/>
    </location>
</feature>
<evidence type="ECO:0000259" key="9">
    <source>
        <dbReference type="Pfam" id="PF13231"/>
    </source>
</evidence>
<keyword evidence="2" id="KW-1003">Cell membrane</keyword>
<gene>
    <name evidence="10" type="ORF">Lspi_0521</name>
</gene>
<evidence type="ECO:0000256" key="2">
    <source>
        <dbReference type="ARBA" id="ARBA00022475"/>
    </source>
</evidence>
<evidence type="ECO:0000256" key="7">
    <source>
        <dbReference type="ARBA" id="ARBA00023136"/>
    </source>
</evidence>
<proteinExistence type="predicted"/>
<comment type="caution">
    <text evidence="10">The sequence shown here is derived from an EMBL/GenBank/DDBJ whole genome shotgun (WGS) entry which is preliminary data.</text>
</comment>
<evidence type="ECO:0000313" key="11">
    <source>
        <dbReference type="Proteomes" id="UP000054877"/>
    </source>
</evidence>
<name>A0A0W0Z9P3_LEGSP</name>
<evidence type="ECO:0000256" key="6">
    <source>
        <dbReference type="ARBA" id="ARBA00022989"/>
    </source>
</evidence>